<evidence type="ECO:0000313" key="1">
    <source>
        <dbReference type="EMBL" id="ALP55388.1"/>
    </source>
</evidence>
<gene>
    <name evidence="1" type="ORF">KPH11_378</name>
</gene>
<keyword evidence="1" id="KW-0614">Plasmid</keyword>
<accession>A0A0S2TJQ8</accession>
<geneLocation type="plasmid" evidence="1">
    <name>pH11</name>
</geneLocation>
<dbReference type="EMBL" id="CP013215">
    <property type="protein sequence ID" value="ALP55388.1"/>
    <property type="molecule type" value="Genomic_DNA"/>
</dbReference>
<dbReference type="AlphaFoldDB" id="A0A0S2TJQ8"/>
<protein>
    <submittedName>
        <fullName evidence="1">Uncharacterized protein</fullName>
    </submittedName>
</protein>
<organism evidence="1">
    <name type="scientific">Klebsiella pneumoniae subsp. pneumoniae</name>
    <dbReference type="NCBI Taxonomy" id="72407"/>
    <lineage>
        <taxon>Bacteria</taxon>
        <taxon>Pseudomonadati</taxon>
        <taxon>Pseudomonadota</taxon>
        <taxon>Gammaproteobacteria</taxon>
        <taxon>Enterobacterales</taxon>
        <taxon>Enterobacteriaceae</taxon>
        <taxon>Klebsiella/Raoultella group</taxon>
        <taxon>Klebsiella</taxon>
        <taxon>Klebsiella pneumoniae complex</taxon>
    </lineage>
</organism>
<sequence length="60" mass="6681">MLARTLSTTMYPGCAPPKIRAPRHCEQKRLTSRGTLCLLPQPCLPSRSSMEPKPLLHPVI</sequence>
<name>A0A0S2TJQ8_KLEPN</name>
<reference evidence="1" key="1">
    <citation type="submission" date="2015-11" db="EMBL/GenBank/DDBJ databases">
        <title>Complete nucleotide sequence of pH11, an IncHI2 plasmid conferring multi-antibiotic resistance and multi-heavy metal resistance genes in a clinical Klebsiella pneumoniae isolate.</title>
        <authorList>
            <person name="Zhai Y."/>
            <person name="He Z."/>
            <person name="Kang Y."/>
            <person name="Yu H."/>
            <person name="Wang J."/>
            <person name="Du P."/>
            <person name="Zhang Z."/>
            <person name="Hu S."/>
            <person name="Gao Z."/>
        </authorList>
    </citation>
    <scope>NUCLEOTIDE SEQUENCE [LARGE SCALE GENOMIC DNA]</scope>
    <source>
        <strain evidence="1">H11</strain>
        <plasmid evidence="1">pH11</plasmid>
    </source>
</reference>
<proteinExistence type="predicted"/>